<gene>
    <name evidence="2" type="ORF">PH603_12315</name>
</gene>
<evidence type="ECO:0008006" key="4">
    <source>
        <dbReference type="Google" id="ProtNLM"/>
    </source>
</evidence>
<dbReference type="EMBL" id="CP116805">
    <property type="protein sequence ID" value="WCL53321.1"/>
    <property type="molecule type" value="Genomic_DNA"/>
</dbReference>
<reference evidence="2" key="1">
    <citation type="submission" date="2023-01" db="EMBL/GenBank/DDBJ databases">
        <title>The genome sequence of Kordiimonadaceae bacterium 6D33.</title>
        <authorList>
            <person name="Liu Y."/>
        </authorList>
    </citation>
    <scope>NUCLEOTIDE SEQUENCE</scope>
    <source>
        <strain evidence="2">6D33</strain>
    </source>
</reference>
<feature type="region of interest" description="Disordered" evidence="1">
    <location>
        <begin position="10"/>
        <end position="65"/>
    </location>
</feature>
<sequence length="585" mass="65448">MATALCALMTAPAAQTADKDEDKPVRYEAPGEVHAPSPDPDIRAWHDLTYDRKPPRPTPGKDYGYNPETGVFTHPKATPLVKDAPSFTGQLSYWDQNSYTKNVTVLGFYNEVMSAGHTWQNIVDFDGRRYMYVAGSRNLGVYDITDPRDVKLVHLKGTHVVGEGRNKEPEVNPYAENDMSGAMSIQWSKKLGKYVAVVSHAIPRYGIMDEKLLEPEGVETLKHWKGLKGFQVFAVNSPNPDDWELLATRTTDVSHPDAPNGQQQGSGSLDVPSWFGGKYMFLSAAPDDRYMLTEFPDYLYSAGFQAWDMSDPADPKFVSQFTAPGQILGDPAHEEAYLMNPRAGNRTSWFGSRMPPFLVKPLEKGGKYAFGSMASLGLYVLDLSDPKNMKPVGHVNTAPRFAGTEFDNVDVSQYERTGYVFTNGYPMNDECFEPYKDIWVVDAKDVKNPKIVSKFPRPTPPDEAAFTDYCQRRGSFGPKRPGYHTTQPGKWRQGIIPYAFYNAGVQFFDVSNPLDVKIAGYFVPRFPKKGETPSYSFGNLTYGIYAEYDRNIVWVFTNNGFYAVSSPLLGEPSFEAPKKPWPPKG</sequence>
<proteinExistence type="predicted"/>
<evidence type="ECO:0000313" key="3">
    <source>
        <dbReference type="Proteomes" id="UP001217500"/>
    </source>
</evidence>
<keyword evidence="3" id="KW-1185">Reference proteome</keyword>
<evidence type="ECO:0000256" key="1">
    <source>
        <dbReference type="SAM" id="MobiDB-lite"/>
    </source>
</evidence>
<evidence type="ECO:0000313" key="2">
    <source>
        <dbReference type="EMBL" id="WCL53321.1"/>
    </source>
</evidence>
<organism evidence="2 3">
    <name type="scientific">Gimibacter soli</name>
    <dbReference type="NCBI Taxonomy" id="3024400"/>
    <lineage>
        <taxon>Bacteria</taxon>
        <taxon>Pseudomonadati</taxon>
        <taxon>Pseudomonadota</taxon>
        <taxon>Alphaproteobacteria</taxon>
        <taxon>Kordiimonadales</taxon>
        <taxon>Temperatibacteraceae</taxon>
        <taxon>Gimibacter</taxon>
    </lineage>
</organism>
<dbReference type="KEGG" id="gso:PH603_12315"/>
<name>A0AAE9XNC2_9PROT</name>
<dbReference type="RefSeq" id="WP_289502833.1">
    <property type="nucleotide sequence ID" value="NZ_CP116805.1"/>
</dbReference>
<dbReference type="SUPFAM" id="SSF69322">
    <property type="entry name" value="Tricorn protease domain 2"/>
    <property type="match status" value="1"/>
</dbReference>
<feature type="compositionally biased region" description="Basic and acidic residues" evidence="1">
    <location>
        <begin position="40"/>
        <end position="54"/>
    </location>
</feature>
<protein>
    <recommendedName>
        <fullName evidence="4">LVIVD repeat-containing protein</fullName>
    </recommendedName>
</protein>
<dbReference type="Proteomes" id="UP001217500">
    <property type="component" value="Chromosome"/>
</dbReference>
<accession>A0AAE9XNC2</accession>
<feature type="compositionally biased region" description="Basic and acidic residues" evidence="1">
    <location>
        <begin position="17"/>
        <end position="31"/>
    </location>
</feature>
<dbReference type="AlphaFoldDB" id="A0AAE9XNC2"/>